<evidence type="ECO:0000256" key="1">
    <source>
        <dbReference type="SAM" id="MobiDB-lite"/>
    </source>
</evidence>
<feature type="compositionally biased region" description="Low complexity" evidence="1">
    <location>
        <begin position="256"/>
        <end position="267"/>
    </location>
</feature>
<evidence type="ECO:0000313" key="3">
    <source>
        <dbReference type="Proteomes" id="UP001500305"/>
    </source>
</evidence>
<comment type="caution">
    <text evidence="2">The sequence shown here is derived from an EMBL/GenBank/DDBJ whole genome shotgun (WGS) entry which is preliminary data.</text>
</comment>
<dbReference type="EMBL" id="BAAATR010000002">
    <property type="protein sequence ID" value="GAA2229286.1"/>
    <property type="molecule type" value="Genomic_DNA"/>
</dbReference>
<feature type="compositionally biased region" description="Pro residues" evidence="1">
    <location>
        <begin position="268"/>
        <end position="277"/>
    </location>
</feature>
<protein>
    <submittedName>
        <fullName evidence="2">Uncharacterized protein</fullName>
    </submittedName>
</protein>
<sequence>MGPVLVSTTVGTMTITGEDQDAAGGRVLLLAAAPVGSRRRLLDPEVAVGELAAVPARSLLPGWEHPVEVETLVNPSGAQAVLARVRAAATVPGPLLLYLCGLLVRDDRQHQVHLALADTTDTTIRYTALPWTWLARELAVRKPGTTSVVLDLLSDPGCLPLEPADLALPPQIARFGVIGPPARRGPWQSPAYTAALSHLLRNTPDRQHLAQLHPIAAGHAGLPPGSIVIGPRIDRAEATADRPEATAAPPRLLSHPVGPAPAVAAATPPAPPAPPAPQVSGLVADPRPTIAEAIRGGDHRTAADLTAQWEQAIAYTAGPNSPAMGDVLEVQATLAVAAGAIVQATDRWLACAEHRLTWTGPETAQVQLAVRNALHCWQQTRDDEPSLSATAGRLVEVLRATGRPRAAVAIEDRLADLKGPVYTPPTVWVG</sequence>
<organism evidence="2 3">
    <name type="scientific">Kitasatospora cystarginea</name>
    <dbReference type="NCBI Taxonomy" id="58350"/>
    <lineage>
        <taxon>Bacteria</taxon>
        <taxon>Bacillati</taxon>
        <taxon>Actinomycetota</taxon>
        <taxon>Actinomycetes</taxon>
        <taxon>Kitasatosporales</taxon>
        <taxon>Streptomycetaceae</taxon>
        <taxon>Kitasatospora</taxon>
    </lineage>
</organism>
<keyword evidence="3" id="KW-1185">Reference proteome</keyword>
<name>A0ABP5Q9N3_9ACTN</name>
<feature type="region of interest" description="Disordered" evidence="1">
    <location>
        <begin position="239"/>
        <end position="282"/>
    </location>
</feature>
<gene>
    <name evidence="2" type="ORF">GCM10010430_06490</name>
</gene>
<dbReference type="Proteomes" id="UP001500305">
    <property type="component" value="Unassembled WGS sequence"/>
</dbReference>
<accession>A0ABP5Q9N3</accession>
<reference evidence="3" key="1">
    <citation type="journal article" date="2019" name="Int. J. Syst. Evol. Microbiol.">
        <title>The Global Catalogue of Microorganisms (GCM) 10K type strain sequencing project: providing services to taxonomists for standard genome sequencing and annotation.</title>
        <authorList>
            <consortium name="The Broad Institute Genomics Platform"/>
            <consortium name="The Broad Institute Genome Sequencing Center for Infectious Disease"/>
            <person name="Wu L."/>
            <person name="Ma J."/>
        </authorList>
    </citation>
    <scope>NUCLEOTIDE SEQUENCE [LARGE SCALE GENOMIC DNA]</scope>
    <source>
        <strain evidence="3">JCM 7356</strain>
    </source>
</reference>
<proteinExistence type="predicted"/>
<evidence type="ECO:0000313" key="2">
    <source>
        <dbReference type="EMBL" id="GAA2229286.1"/>
    </source>
</evidence>